<evidence type="ECO:0000256" key="1">
    <source>
        <dbReference type="ARBA" id="ARBA00004127"/>
    </source>
</evidence>
<feature type="region of interest" description="Disordered" evidence="5">
    <location>
        <begin position="76"/>
        <end position="98"/>
    </location>
</feature>
<protein>
    <submittedName>
        <fullName evidence="8">DUF1232 domain-containing protein</fullName>
    </submittedName>
</protein>
<name>A0AA96WSB6_9CYAN</name>
<dbReference type="InterPro" id="IPR010652">
    <property type="entry name" value="DUF1232"/>
</dbReference>
<accession>A0AA96WSB6</accession>
<gene>
    <name evidence="8" type="ORF">HJG54_02520</name>
</gene>
<comment type="subcellular location">
    <subcellularLocation>
        <location evidence="1">Endomembrane system</location>
        <topology evidence="1">Multi-pass membrane protein</topology>
    </subcellularLocation>
</comment>
<keyword evidence="3 6" id="KW-1133">Transmembrane helix</keyword>
<evidence type="ECO:0000256" key="4">
    <source>
        <dbReference type="ARBA" id="ARBA00023136"/>
    </source>
</evidence>
<reference evidence="8" key="1">
    <citation type="submission" date="2020-05" db="EMBL/GenBank/DDBJ databases">
        <authorList>
            <person name="Zhu T."/>
            <person name="Keshari N."/>
            <person name="Lu X."/>
        </authorList>
    </citation>
    <scope>NUCLEOTIDE SEQUENCE</scope>
    <source>
        <strain evidence="8">NK1-12</strain>
    </source>
</reference>
<dbReference type="AlphaFoldDB" id="A0AA96WSB6"/>
<dbReference type="EMBL" id="CP053586">
    <property type="protein sequence ID" value="WNZ21852.1"/>
    <property type="molecule type" value="Genomic_DNA"/>
</dbReference>
<proteinExistence type="predicted"/>
<dbReference type="GO" id="GO:0012505">
    <property type="term" value="C:endomembrane system"/>
    <property type="evidence" value="ECO:0007669"/>
    <property type="project" value="UniProtKB-SubCell"/>
</dbReference>
<evidence type="ECO:0000313" key="8">
    <source>
        <dbReference type="EMBL" id="WNZ21852.1"/>
    </source>
</evidence>
<sequence length="98" mass="11023">MSNSFTDWYRKLIRNSKYRWLIILGTLFYLLSPIDLLPDIIPIVGQIDDVLILTVLVSEVSQILIERIRAVKSKDTDAVADQSTASTDSVDVNAVQVD</sequence>
<evidence type="ECO:0000256" key="5">
    <source>
        <dbReference type="SAM" id="MobiDB-lite"/>
    </source>
</evidence>
<feature type="transmembrane region" description="Helical" evidence="6">
    <location>
        <begin position="20"/>
        <end position="37"/>
    </location>
</feature>
<dbReference type="RefSeq" id="WP_036001446.1">
    <property type="nucleotide sequence ID" value="NZ_CP053586.1"/>
</dbReference>
<evidence type="ECO:0000259" key="7">
    <source>
        <dbReference type="Pfam" id="PF06803"/>
    </source>
</evidence>
<evidence type="ECO:0000256" key="2">
    <source>
        <dbReference type="ARBA" id="ARBA00022692"/>
    </source>
</evidence>
<organism evidence="8">
    <name type="scientific">Leptolyngbya sp. NK1-12</name>
    <dbReference type="NCBI Taxonomy" id="2547451"/>
    <lineage>
        <taxon>Bacteria</taxon>
        <taxon>Bacillati</taxon>
        <taxon>Cyanobacteriota</taxon>
        <taxon>Cyanophyceae</taxon>
        <taxon>Leptolyngbyales</taxon>
        <taxon>Leptolyngbyaceae</taxon>
        <taxon>Leptolyngbya group</taxon>
        <taxon>Leptolyngbya</taxon>
    </lineage>
</organism>
<evidence type="ECO:0000256" key="6">
    <source>
        <dbReference type="SAM" id="Phobius"/>
    </source>
</evidence>
<dbReference type="Pfam" id="PF06803">
    <property type="entry name" value="DUF1232"/>
    <property type="match status" value="1"/>
</dbReference>
<evidence type="ECO:0000256" key="3">
    <source>
        <dbReference type="ARBA" id="ARBA00022989"/>
    </source>
</evidence>
<keyword evidence="4 6" id="KW-0472">Membrane</keyword>
<feature type="compositionally biased region" description="Polar residues" evidence="5">
    <location>
        <begin position="81"/>
        <end position="90"/>
    </location>
</feature>
<keyword evidence="2 6" id="KW-0812">Transmembrane</keyword>
<feature type="domain" description="DUF1232" evidence="7">
    <location>
        <begin position="20"/>
        <end position="54"/>
    </location>
</feature>